<reference evidence="3 4" key="1">
    <citation type="submission" date="2020-08" db="EMBL/GenBank/DDBJ databases">
        <title>A Genomic Blueprint of the Chicken Gut Microbiome.</title>
        <authorList>
            <person name="Gilroy R."/>
            <person name="Ravi A."/>
            <person name="Getino M."/>
            <person name="Pursley I."/>
            <person name="Horton D.L."/>
            <person name="Alikhan N.-F."/>
            <person name="Baker D."/>
            <person name="Gharbi K."/>
            <person name="Hall N."/>
            <person name="Watson M."/>
            <person name="Adriaenssens E.M."/>
            <person name="Foster-Nyarko E."/>
            <person name="Jarju S."/>
            <person name="Secka A."/>
            <person name="Antonio M."/>
            <person name="Oren A."/>
            <person name="Chaudhuri R."/>
            <person name="La Ragione R.M."/>
            <person name="Hildebrand F."/>
            <person name="Pallen M.J."/>
        </authorList>
    </citation>
    <scope>NUCLEOTIDE SEQUENCE [LARGE SCALE GENOMIC DNA]</scope>
    <source>
        <strain evidence="3 4">Sa1YVA5</strain>
    </source>
</reference>
<dbReference type="InterPro" id="IPR036388">
    <property type="entry name" value="WH-like_DNA-bd_sf"/>
</dbReference>
<gene>
    <name evidence="3" type="ORF">H9627_04765</name>
</gene>
<dbReference type="Pfam" id="PF03551">
    <property type="entry name" value="PadR"/>
    <property type="match status" value="1"/>
</dbReference>
<feature type="region of interest" description="Disordered" evidence="1">
    <location>
        <begin position="35"/>
        <end position="73"/>
    </location>
</feature>
<dbReference type="Proteomes" id="UP000650224">
    <property type="component" value="Unassembled WGS sequence"/>
</dbReference>
<dbReference type="SUPFAM" id="SSF46785">
    <property type="entry name" value="Winged helix' DNA-binding domain"/>
    <property type="match status" value="1"/>
</dbReference>
<evidence type="ECO:0000256" key="1">
    <source>
        <dbReference type="SAM" id="MobiDB-lite"/>
    </source>
</evidence>
<evidence type="ECO:0000259" key="2">
    <source>
        <dbReference type="Pfam" id="PF03551"/>
    </source>
</evidence>
<dbReference type="PANTHER" id="PTHR43252:SF2">
    <property type="entry name" value="TRANSCRIPTION REGULATOR, PADR-LIKE FAMILY"/>
    <property type="match status" value="1"/>
</dbReference>
<evidence type="ECO:0000313" key="4">
    <source>
        <dbReference type="Proteomes" id="UP000650224"/>
    </source>
</evidence>
<dbReference type="InterPro" id="IPR005149">
    <property type="entry name" value="Tscrpt_reg_PadR_N"/>
</dbReference>
<accession>A0A8I0LFF2</accession>
<comment type="caution">
    <text evidence="3">The sequence shown here is derived from an EMBL/GenBank/DDBJ whole genome shotgun (WGS) entry which is preliminary data.</text>
</comment>
<evidence type="ECO:0000313" key="3">
    <source>
        <dbReference type="EMBL" id="MBD8029644.1"/>
    </source>
</evidence>
<protein>
    <submittedName>
        <fullName evidence="3">PadR family transcriptional regulator</fullName>
    </submittedName>
</protein>
<dbReference type="Gene3D" id="1.10.10.10">
    <property type="entry name" value="Winged helix-like DNA-binding domain superfamily/Winged helix DNA-binding domain"/>
    <property type="match status" value="1"/>
</dbReference>
<organism evidence="3 4">
    <name type="scientific">Corynebacterium gallinarum</name>
    <dbReference type="NCBI Taxonomy" id="2762214"/>
    <lineage>
        <taxon>Bacteria</taxon>
        <taxon>Bacillati</taxon>
        <taxon>Actinomycetota</taxon>
        <taxon>Actinomycetes</taxon>
        <taxon>Mycobacteriales</taxon>
        <taxon>Corynebacteriaceae</taxon>
        <taxon>Corynebacterium</taxon>
    </lineage>
</organism>
<dbReference type="InterPro" id="IPR036390">
    <property type="entry name" value="WH_DNA-bd_sf"/>
</dbReference>
<keyword evidence="4" id="KW-1185">Reference proteome</keyword>
<name>A0A8I0LFF2_9CORY</name>
<sequence length="214" mass="24128">MRHIVNFSLVRRSSPGRGKGYGMRFQRQLNASQLKSETYRECPPGRRHPRRDHQGHGIGNPGRRPGRGRGGRAGRGDLRHAILWLLSSEPMHGYQIITIITERTNGNWTPSPGAIYPTLSMLEDEQLITISNQSGRKMARLTAEGAQRVAENGETWSGILEAYRDPGSRESGIHNIRSEYYKIRELLKAAPEGNEEKIIEILRKAADDIKNIQP</sequence>
<proteinExistence type="predicted"/>
<dbReference type="PANTHER" id="PTHR43252">
    <property type="entry name" value="TRANSCRIPTIONAL REGULATOR YQJI"/>
    <property type="match status" value="1"/>
</dbReference>
<feature type="domain" description="Transcription regulator PadR N-terminal" evidence="2">
    <location>
        <begin position="82"/>
        <end position="150"/>
    </location>
</feature>
<dbReference type="EMBL" id="JACSPR010000003">
    <property type="protein sequence ID" value="MBD8029644.1"/>
    <property type="molecule type" value="Genomic_DNA"/>
</dbReference>
<dbReference type="AlphaFoldDB" id="A0A8I0LFF2"/>